<feature type="compositionally biased region" description="Low complexity" evidence="1">
    <location>
        <begin position="20"/>
        <end position="30"/>
    </location>
</feature>
<keyword evidence="3" id="KW-1185">Reference proteome</keyword>
<dbReference type="Proteomes" id="UP000023435">
    <property type="component" value="Unassembled WGS sequence"/>
</dbReference>
<comment type="caution">
    <text evidence="2">The sequence shown here is derived from an EMBL/GenBank/DDBJ whole genome shotgun (WGS) entry which is preliminary data.</text>
</comment>
<dbReference type="AlphaFoldDB" id="A0A108U5V3"/>
<accession>A0A108U5V3</accession>
<proteinExistence type="predicted"/>
<organism evidence="2 3">
    <name type="scientific">Lysobacter capsici AZ78</name>
    <dbReference type="NCBI Taxonomy" id="1444315"/>
    <lineage>
        <taxon>Bacteria</taxon>
        <taxon>Pseudomonadati</taxon>
        <taxon>Pseudomonadota</taxon>
        <taxon>Gammaproteobacteria</taxon>
        <taxon>Lysobacterales</taxon>
        <taxon>Lysobacteraceae</taxon>
        <taxon>Lysobacter</taxon>
    </lineage>
</organism>
<feature type="region of interest" description="Disordered" evidence="1">
    <location>
        <begin position="20"/>
        <end position="100"/>
    </location>
</feature>
<gene>
    <name evidence="2" type="ORF">AZ78_0662</name>
</gene>
<name>A0A108U5V3_9GAMM</name>
<reference evidence="2 3" key="1">
    <citation type="journal article" date="2014" name="Genome Announc.">
        <title>Draft Genome Sequence of Lysobacter capsici AZ78, a Bacterium Antagonistic to Plant-Pathogenic Oomycetes.</title>
        <authorList>
            <person name="Puopolo G."/>
            <person name="Sonego P."/>
            <person name="Engelen K."/>
            <person name="Pertot I."/>
        </authorList>
    </citation>
    <scope>NUCLEOTIDE SEQUENCE [LARGE SCALE GENOMIC DNA]</scope>
    <source>
        <strain evidence="2 3">AZ78</strain>
    </source>
</reference>
<evidence type="ECO:0000313" key="3">
    <source>
        <dbReference type="Proteomes" id="UP000023435"/>
    </source>
</evidence>
<evidence type="ECO:0000256" key="1">
    <source>
        <dbReference type="SAM" id="MobiDB-lite"/>
    </source>
</evidence>
<evidence type="ECO:0000313" key="2">
    <source>
        <dbReference type="EMBL" id="KWS03116.1"/>
    </source>
</evidence>
<dbReference type="EMBL" id="JAJA02000001">
    <property type="protein sequence ID" value="KWS03116.1"/>
    <property type="molecule type" value="Genomic_DNA"/>
</dbReference>
<protein>
    <submittedName>
        <fullName evidence="2">Uncharacterized protein</fullName>
    </submittedName>
</protein>
<feature type="compositionally biased region" description="Low complexity" evidence="1">
    <location>
        <begin position="51"/>
        <end position="68"/>
    </location>
</feature>
<sequence>MSRDRESRLPAQDWLRRASSGWRRGLSWRSRGSRRSYRGRLPSTNRPADASTLLPRLSRNRPRSPQLSADPARSPQIPALEWSGRGPIAGLSRKNRQDPA</sequence>